<feature type="region of interest" description="Disordered" evidence="1">
    <location>
        <begin position="619"/>
        <end position="685"/>
    </location>
</feature>
<feature type="region of interest" description="Disordered" evidence="1">
    <location>
        <begin position="889"/>
        <end position="910"/>
    </location>
</feature>
<feature type="region of interest" description="Disordered" evidence="1">
    <location>
        <begin position="235"/>
        <end position="498"/>
    </location>
</feature>
<feature type="domain" description="eCIS core" evidence="3">
    <location>
        <begin position="137"/>
        <end position="214"/>
    </location>
</feature>
<feature type="compositionally biased region" description="Low complexity" evidence="1">
    <location>
        <begin position="273"/>
        <end position="285"/>
    </location>
</feature>
<feature type="compositionally biased region" description="Low complexity" evidence="1">
    <location>
        <begin position="235"/>
        <end position="260"/>
    </location>
</feature>
<evidence type="ECO:0000256" key="2">
    <source>
        <dbReference type="SAM" id="Phobius"/>
    </source>
</evidence>
<keyword evidence="2" id="KW-0812">Transmembrane</keyword>
<comment type="caution">
    <text evidence="4">The sequence shown here is derived from an EMBL/GenBank/DDBJ whole genome shotgun (WGS) entry which is preliminary data.</text>
</comment>
<evidence type="ECO:0000259" key="3">
    <source>
        <dbReference type="Pfam" id="PF13699"/>
    </source>
</evidence>
<evidence type="ECO:0000313" key="4">
    <source>
        <dbReference type="EMBL" id="MBD2504567.1"/>
    </source>
</evidence>
<accession>A0ABR8DCB4</accession>
<feature type="compositionally biased region" description="Polar residues" evidence="1">
    <location>
        <begin position="385"/>
        <end position="414"/>
    </location>
</feature>
<feature type="region of interest" description="Disordered" evidence="1">
    <location>
        <begin position="511"/>
        <end position="532"/>
    </location>
</feature>
<gene>
    <name evidence="4" type="ORF">H6G83_28820</name>
</gene>
<dbReference type="Proteomes" id="UP000661112">
    <property type="component" value="Unassembled WGS sequence"/>
</dbReference>
<keyword evidence="5" id="KW-1185">Reference proteome</keyword>
<dbReference type="Pfam" id="PF13699">
    <property type="entry name" value="eCIS_core"/>
    <property type="match status" value="1"/>
</dbReference>
<feature type="compositionally biased region" description="Polar residues" evidence="1">
    <location>
        <begin position="316"/>
        <end position="328"/>
    </location>
</feature>
<feature type="transmembrane region" description="Helical" evidence="2">
    <location>
        <begin position="1011"/>
        <end position="1037"/>
    </location>
</feature>
<dbReference type="EMBL" id="JACJSG010000054">
    <property type="protein sequence ID" value="MBD2504567.1"/>
    <property type="molecule type" value="Genomic_DNA"/>
</dbReference>
<dbReference type="InterPro" id="IPR025295">
    <property type="entry name" value="eCIS_core_dom"/>
</dbReference>
<evidence type="ECO:0000313" key="5">
    <source>
        <dbReference type="Proteomes" id="UP000661112"/>
    </source>
</evidence>
<sequence>MLEEEQLQTKPPAHFISPLLQRQAASQDEKLQTKPPAHFISPLLQRQGASQDGELQTKPPAHFISPLLQRQGASQQEELQTKPPAHFISPLLQRQGASQQEELPMKPMVQLRLSARGITATSDLETSIQKSRGSGQPLADEIKQPMEQAFGADFNAVRIHTDAKSDKLNKSIQARAFTTGQDVFFRQGEYSPGSNSGKELLAHELTHVIQQNGGAVQPKSFPNQAIKKNKIQAKALVTSPPSQQPQQQDIPQPQPEQDNQGEPEQAALKPDTQNQQEQGQAQGNQSIAATPPADEGGSVNPPPAEGGSPIAGENQGGQVNAPVNQQAIPISAEDPGQILEQLKNTPPTQAFPTYTEAETASAQALENQRQQLQASIPEIPAPTGLSPQTNVDIANNSAQVSAPSTKQPQAQGQPNPVADSVGAQVSGFSGLFSAISQPHQNQDSNQVNTSAGERPKLNLTGEADPSQMNAEQTTSSVQVQEAKTQATSSISRDFGENNIFPQASNETIKANKEISKLAPPSSKGGEVPTIPSEIVDGLNQGLTPYYQSKIAPEQEKYIAGKQKFDIDSTDAKQSAKDEIKNLNQETTNKQIDAKKLAQQEVTQAKQDWKKELDTTEKDYQQKAGKATKEQRKKVEDEKAKGEAQADQHLKQAEQKAEAEKKKAEQEEAKKKEEAEKEKEKESNKSGWDKFWGGVKSFFSSIVEGLKKAINFIYDNLRKAVKFIFEAAKKLAMAAIDLARNVIVGIIKGLGEILKGLVQVVFAAFPEISKKFTNAIDKAVNKATEVVNAAADLLKKAVSGVLDFLAKTLDTLLGLVQSLYNGALTVIGMLIRGEFAELAKRFGNLIEGAKAMPPQFEIAGIEELMGGDVDLDKSLKPEELAQAQAAGVSIPGMAGENTPQTGEASKMPSAPWTEENVGVDAVEDNMELSPELTEELMQQTQGEGEMILAESQDESRSMNAIMSEATGGQQVGAEQEPQEIPDGLTPKQRASIKWELMKQGIKQWFADNWPKLLAGLIAAAAVIIAAIVASGGAVLAALPIIMEILTVVFAAEAIAKIGGYVRDYLSKSWDGDIPGGGKSLAKALAAGAIELIMLLTFEAGKLAAKGAKAAAKGAKAAAKGAANLARKAFRGVIKGIKYVIEKGKVLFKGIAGSGVGKQFKRLKDLGKGLLERMRFKAFRIRVANGRFRLEGLINPWILLASGELRHIDQAGLQASTTGSRNPGDAVTTLAGDAGTVVSNVNNLTPAEITTLVNQGGNQVATLSGQLAGDNTLLLDLLNRTRSTGELSNFLNLAGGAGQANRLLNVLNIVTSGDHTRLNRLLQLANGSPVEFRRLANRTLALNGRTPAPTIPAPPAVTIPGGGNGANMIHFIDGHTLQHLNIPARIPKPSTTLWPRGTTPTNISNYLDEAIRELDRVGRLPSPGTPEVVRIPSGVEVQVGVRLDPSGSGIVYGQFFPTANNGFETISRQEMRAIWDIFRP</sequence>
<name>A0ABR8DCB4_9NOST</name>
<feature type="compositionally biased region" description="Polar residues" evidence="1">
    <location>
        <begin position="434"/>
        <end position="451"/>
    </location>
</feature>
<keyword evidence="2" id="KW-1133">Transmembrane helix</keyword>
<proteinExistence type="predicted"/>
<evidence type="ECO:0000256" key="1">
    <source>
        <dbReference type="SAM" id="MobiDB-lite"/>
    </source>
</evidence>
<feature type="compositionally biased region" description="Polar residues" evidence="1">
    <location>
        <begin position="466"/>
        <end position="491"/>
    </location>
</feature>
<feature type="region of interest" description="Disordered" evidence="1">
    <location>
        <begin position="1"/>
        <end position="80"/>
    </location>
</feature>
<organism evidence="4 5">
    <name type="scientific">Anabaena azotica FACHB-119</name>
    <dbReference type="NCBI Taxonomy" id="947527"/>
    <lineage>
        <taxon>Bacteria</taxon>
        <taxon>Bacillati</taxon>
        <taxon>Cyanobacteriota</taxon>
        <taxon>Cyanophyceae</taxon>
        <taxon>Nostocales</taxon>
        <taxon>Nostocaceae</taxon>
        <taxon>Anabaena</taxon>
        <taxon>Anabaena azotica</taxon>
    </lineage>
</organism>
<feature type="compositionally biased region" description="Polar residues" evidence="1">
    <location>
        <begin position="342"/>
        <end position="374"/>
    </location>
</feature>
<reference evidence="4 5" key="1">
    <citation type="journal article" date="2020" name="ISME J.">
        <title>Comparative genomics reveals insights into cyanobacterial evolution and habitat adaptation.</title>
        <authorList>
            <person name="Chen M.Y."/>
            <person name="Teng W.K."/>
            <person name="Zhao L."/>
            <person name="Hu C.X."/>
            <person name="Zhou Y.K."/>
            <person name="Han B.P."/>
            <person name="Song L.R."/>
            <person name="Shu W.S."/>
        </authorList>
    </citation>
    <scope>NUCLEOTIDE SEQUENCE [LARGE SCALE GENOMIC DNA]</scope>
    <source>
        <strain evidence="4 5">FACHB-119</strain>
    </source>
</reference>
<feature type="transmembrane region" description="Helical" evidence="2">
    <location>
        <begin position="811"/>
        <end position="830"/>
    </location>
</feature>
<protein>
    <submittedName>
        <fullName evidence="4">DUF4157 domain-containing protein</fullName>
    </submittedName>
</protein>
<keyword evidence="2" id="KW-0472">Membrane</keyword>